<dbReference type="EMBL" id="KL142385">
    <property type="protein sequence ID" value="KDR73410.1"/>
    <property type="molecule type" value="Genomic_DNA"/>
</dbReference>
<feature type="compositionally biased region" description="Polar residues" evidence="1">
    <location>
        <begin position="351"/>
        <end position="372"/>
    </location>
</feature>
<feature type="compositionally biased region" description="Polar residues" evidence="1">
    <location>
        <begin position="15"/>
        <end position="24"/>
    </location>
</feature>
<sequence>MALKTKIEPQRSRLSKNLSQSQYDIPSPRLKVARSLKSCAERMGPSLSPDREASKDSSGVNEGHVVVLAWSLFRRGAHNGWVNGMFPANVELFNWITPGYIEMCSPQYPSKDTSGFYFECLTEADTGIPVRFYHIHGSGFRTWIADAHKGQALGVGMFCQRLCEKLTGYCLIETSRRLKDLSPYDHLRRFFRLCTIHFKRYIHELWNSLPADIISAMYSLISSEPLPDFDGTCKIISKGGPKAKAWLKDKIDAKFVIAAIYRPHSLISLIHWLASPPSTNGNEQSHRSINRDGILLTLLGGICRALQYDFRSMATDYRRSQTSINRQVAVQRRVQDKKSPSKKAQKKSIVTHPQHQSLSSTMPGNVNSQNVV</sequence>
<organism evidence="2 3">
    <name type="scientific">Galerina marginata (strain CBS 339.88)</name>
    <dbReference type="NCBI Taxonomy" id="685588"/>
    <lineage>
        <taxon>Eukaryota</taxon>
        <taxon>Fungi</taxon>
        <taxon>Dikarya</taxon>
        <taxon>Basidiomycota</taxon>
        <taxon>Agaricomycotina</taxon>
        <taxon>Agaricomycetes</taxon>
        <taxon>Agaricomycetidae</taxon>
        <taxon>Agaricales</taxon>
        <taxon>Agaricineae</taxon>
        <taxon>Strophariaceae</taxon>
        <taxon>Galerina</taxon>
    </lineage>
</organism>
<evidence type="ECO:0000313" key="2">
    <source>
        <dbReference type="EMBL" id="KDR73410.1"/>
    </source>
</evidence>
<name>A0A067SR37_GALM3</name>
<evidence type="ECO:0000256" key="1">
    <source>
        <dbReference type="SAM" id="MobiDB-lite"/>
    </source>
</evidence>
<accession>A0A067SR37</accession>
<feature type="region of interest" description="Disordered" evidence="1">
    <location>
        <begin position="329"/>
        <end position="372"/>
    </location>
</feature>
<feature type="compositionally biased region" description="Basic and acidic residues" evidence="1">
    <location>
        <begin position="1"/>
        <end position="11"/>
    </location>
</feature>
<dbReference type="AlphaFoldDB" id="A0A067SR37"/>
<dbReference type="Proteomes" id="UP000027222">
    <property type="component" value="Unassembled WGS sequence"/>
</dbReference>
<evidence type="ECO:0000313" key="3">
    <source>
        <dbReference type="Proteomes" id="UP000027222"/>
    </source>
</evidence>
<dbReference type="OrthoDB" id="3246731at2759"/>
<keyword evidence="3" id="KW-1185">Reference proteome</keyword>
<proteinExistence type="predicted"/>
<reference evidence="3" key="1">
    <citation type="journal article" date="2014" name="Proc. Natl. Acad. Sci. U.S.A.">
        <title>Extensive sampling of basidiomycete genomes demonstrates inadequacy of the white-rot/brown-rot paradigm for wood decay fungi.</title>
        <authorList>
            <person name="Riley R."/>
            <person name="Salamov A.A."/>
            <person name="Brown D.W."/>
            <person name="Nagy L.G."/>
            <person name="Floudas D."/>
            <person name="Held B.W."/>
            <person name="Levasseur A."/>
            <person name="Lombard V."/>
            <person name="Morin E."/>
            <person name="Otillar R."/>
            <person name="Lindquist E.A."/>
            <person name="Sun H."/>
            <person name="LaButti K.M."/>
            <person name="Schmutz J."/>
            <person name="Jabbour D."/>
            <person name="Luo H."/>
            <person name="Baker S.E."/>
            <person name="Pisabarro A.G."/>
            <person name="Walton J.D."/>
            <person name="Blanchette R.A."/>
            <person name="Henrissat B."/>
            <person name="Martin F."/>
            <person name="Cullen D."/>
            <person name="Hibbett D.S."/>
            <person name="Grigoriev I.V."/>
        </authorList>
    </citation>
    <scope>NUCLEOTIDE SEQUENCE [LARGE SCALE GENOMIC DNA]</scope>
    <source>
        <strain evidence="3">CBS 339.88</strain>
    </source>
</reference>
<feature type="region of interest" description="Disordered" evidence="1">
    <location>
        <begin position="1"/>
        <end position="26"/>
    </location>
</feature>
<dbReference type="HOGENOM" id="CLU_744026_0_0_1"/>
<protein>
    <submittedName>
        <fullName evidence="2">Uncharacterized protein</fullName>
    </submittedName>
</protein>
<gene>
    <name evidence="2" type="ORF">GALMADRAFT_141907</name>
</gene>